<evidence type="ECO:0000256" key="5">
    <source>
        <dbReference type="ARBA" id="ARBA00023136"/>
    </source>
</evidence>
<evidence type="ECO:0000256" key="1">
    <source>
        <dbReference type="ARBA" id="ARBA00004651"/>
    </source>
</evidence>
<feature type="transmembrane region" description="Helical" evidence="6">
    <location>
        <begin position="6"/>
        <end position="24"/>
    </location>
</feature>
<comment type="subcellular location">
    <subcellularLocation>
        <location evidence="1">Cell membrane</location>
        <topology evidence="1">Multi-pass membrane protein</topology>
    </subcellularLocation>
</comment>
<dbReference type="RefSeq" id="WP_327606530.1">
    <property type="nucleotide sequence ID" value="NZ_JARZFX010000002.1"/>
</dbReference>
<evidence type="ECO:0000256" key="3">
    <source>
        <dbReference type="ARBA" id="ARBA00022692"/>
    </source>
</evidence>
<dbReference type="PANTHER" id="PTHR35007:SF2">
    <property type="entry name" value="PILUS ASSEMBLE PROTEIN"/>
    <property type="match status" value="1"/>
</dbReference>
<keyword evidence="4 6" id="KW-1133">Transmembrane helix</keyword>
<evidence type="ECO:0000256" key="2">
    <source>
        <dbReference type="ARBA" id="ARBA00022475"/>
    </source>
</evidence>
<keyword evidence="9" id="KW-1185">Reference proteome</keyword>
<evidence type="ECO:0000259" key="7">
    <source>
        <dbReference type="Pfam" id="PF00482"/>
    </source>
</evidence>
<dbReference type="Pfam" id="PF00482">
    <property type="entry name" value="T2SSF"/>
    <property type="match status" value="1"/>
</dbReference>
<keyword evidence="2" id="KW-1003">Cell membrane</keyword>
<keyword evidence="3 6" id="KW-0812">Transmembrane</keyword>
<sequence length="305" mass="34460">MLALYTSFFIFICLISYAVIGMQAERKGHINKRIQSYFVMNTPNNQLDIAEEESTFFERVVQPVWTSLTRKYNKRLGREEKSKLESTLLQAGEPFGLGPVEFKLAKTVLLIVIPLFGILYGLLLGLGTAAMLLVAVLGSAVGIFLPNCYLKMKIKKRSRFAGRELPEILDLLTMSLEAGLGFDAALSQLVSKKKGEIIREFKICLEEMRLGKTRKEALNAINDRLVSEELRSLIYNIVQAEKLGIGMVSVLRVQTEDIREFRRQKAEESAMKAPIKMMFPLVLFIFPTLFIILLGPAMLQLLEAF</sequence>
<protein>
    <submittedName>
        <fullName evidence="8">Type II secretion system F family protein</fullName>
    </submittedName>
</protein>
<keyword evidence="5 6" id="KW-0472">Membrane</keyword>
<feature type="transmembrane region" description="Helical" evidence="6">
    <location>
        <begin position="129"/>
        <end position="150"/>
    </location>
</feature>
<dbReference type="PANTHER" id="PTHR35007">
    <property type="entry name" value="INTEGRAL MEMBRANE PROTEIN-RELATED"/>
    <property type="match status" value="1"/>
</dbReference>
<gene>
    <name evidence="8" type="ORF">QGM71_05535</name>
</gene>
<evidence type="ECO:0000313" key="9">
    <source>
        <dbReference type="Proteomes" id="UP001335737"/>
    </source>
</evidence>
<evidence type="ECO:0000256" key="6">
    <source>
        <dbReference type="SAM" id="Phobius"/>
    </source>
</evidence>
<dbReference type="EMBL" id="JARZFX010000002">
    <property type="protein sequence ID" value="MEC5422959.1"/>
    <property type="molecule type" value="Genomic_DNA"/>
</dbReference>
<evidence type="ECO:0000256" key="4">
    <source>
        <dbReference type="ARBA" id="ARBA00022989"/>
    </source>
</evidence>
<reference evidence="8 9" key="1">
    <citation type="journal article" date="2024" name="Int. J. Syst. Evol. Microbiol.">
        <title>Virgibacillus tibetensis sp. nov., isolated from salt lake on the Tibetan Plateau of China.</title>
        <authorList>
            <person name="Phurbu D."/>
            <person name="Liu Z.-X."/>
            <person name="Wang R."/>
            <person name="Zheng Y.-Y."/>
            <person name="Liu H.-C."/>
            <person name="Zhou Y.-G."/>
            <person name="Yu Y.-J."/>
            <person name="Li A.-H."/>
        </authorList>
    </citation>
    <scope>NUCLEOTIDE SEQUENCE [LARGE SCALE GENOMIC DNA]</scope>
    <source>
        <strain evidence="8 9">C22-A2</strain>
    </source>
</reference>
<feature type="domain" description="Type II secretion system protein GspF" evidence="7">
    <location>
        <begin position="169"/>
        <end position="294"/>
    </location>
</feature>
<feature type="transmembrane region" description="Helical" evidence="6">
    <location>
        <begin position="281"/>
        <end position="302"/>
    </location>
</feature>
<accession>A0ABU6KEW2</accession>
<proteinExistence type="predicted"/>
<dbReference type="Proteomes" id="UP001335737">
    <property type="component" value="Unassembled WGS sequence"/>
</dbReference>
<name>A0ABU6KEW2_9BACI</name>
<evidence type="ECO:0000313" key="8">
    <source>
        <dbReference type="EMBL" id="MEC5422959.1"/>
    </source>
</evidence>
<organism evidence="8 9">
    <name type="scientific">Virgibacillus tibetensis</name>
    <dbReference type="NCBI Taxonomy" id="3042313"/>
    <lineage>
        <taxon>Bacteria</taxon>
        <taxon>Bacillati</taxon>
        <taxon>Bacillota</taxon>
        <taxon>Bacilli</taxon>
        <taxon>Bacillales</taxon>
        <taxon>Bacillaceae</taxon>
        <taxon>Virgibacillus</taxon>
    </lineage>
</organism>
<comment type="caution">
    <text evidence="8">The sequence shown here is derived from an EMBL/GenBank/DDBJ whole genome shotgun (WGS) entry which is preliminary data.</text>
</comment>
<feature type="transmembrane region" description="Helical" evidence="6">
    <location>
        <begin position="104"/>
        <end position="123"/>
    </location>
</feature>
<dbReference type="InterPro" id="IPR018076">
    <property type="entry name" value="T2SS_GspF_dom"/>
</dbReference>